<keyword evidence="3" id="KW-1185">Reference proteome</keyword>
<gene>
    <name evidence="2" type="ORF">O0955_12985</name>
</gene>
<feature type="domain" description="DUF4468" evidence="1">
    <location>
        <begin position="40"/>
        <end position="125"/>
    </location>
</feature>
<dbReference type="EMBL" id="JAPWGM010000004">
    <property type="protein sequence ID" value="MCZ4244920.1"/>
    <property type="molecule type" value="Genomic_DNA"/>
</dbReference>
<accession>A0ABT4LAH0</accession>
<sequence>MKKLILLILVIIPVIAFSQKKQRDTAKVAMPIKEGSIVYESIVDGLDRSKSELFNTSLKWMANSFADSKEVIQVKDENNGNIVGTGTFDYIAPGFVGGQERMAFMTDITVKDNKARIRIYQLRYKMFGSSGYKRLSSNDSDYSSFDTKYKEYLAEKKWPLNNKKLFVLVDSKISSIIESYTKFIKSNPKSDNF</sequence>
<dbReference type="Gene3D" id="3.30.530.80">
    <property type="match status" value="1"/>
</dbReference>
<comment type="caution">
    <text evidence="2">The sequence shown here is derived from an EMBL/GenBank/DDBJ whole genome shotgun (WGS) entry which is preliminary data.</text>
</comment>
<dbReference type="InterPro" id="IPR027823">
    <property type="entry name" value="DUF4468"/>
</dbReference>
<reference evidence="2" key="1">
    <citation type="submission" date="2022-12" db="EMBL/GenBank/DDBJ databases">
        <title>Genome sequence of HCMS5-2.</title>
        <authorList>
            <person name="Woo H."/>
        </authorList>
    </citation>
    <scope>NUCLEOTIDE SEQUENCE</scope>
    <source>
        <strain evidence="2">HCMS5-2</strain>
    </source>
</reference>
<proteinExistence type="predicted"/>
<protein>
    <submittedName>
        <fullName evidence="2">DUF4468 domain-containing protein</fullName>
    </submittedName>
</protein>
<name>A0ABT4LAH0_9SPHI</name>
<dbReference type="Pfam" id="PF14730">
    <property type="entry name" value="DUF4468"/>
    <property type="match status" value="1"/>
</dbReference>
<dbReference type="Proteomes" id="UP001144347">
    <property type="component" value="Unassembled WGS sequence"/>
</dbReference>
<organism evidence="2 3">
    <name type="scientific">Pedobacter punctiformis</name>
    <dbReference type="NCBI Taxonomy" id="3004097"/>
    <lineage>
        <taxon>Bacteria</taxon>
        <taxon>Pseudomonadati</taxon>
        <taxon>Bacteroidota</taxon>
        <taxon>Sphingobacteriia</taxon>
        <taxon>Sphingobacteriales</taxon>
        <taxon>Sphingobacteriaceae</taxon>
        <taxon>Pedobacter</taxon>
    </lineage>
</organism>
<evidence type="ECO:0000259" key="1">
    <source>
        <dbReference type="Pfam" id="PF14730"/>
    </source>
</evidence>
<evidence type="ECO:0000313" key="2">
    <source>
        <dbReference type="EMBL" id="MCZ4244920.1"/>
    </source>
</evidence>
<evidence type="ECO:0000313" key="3">
    <source>
        <dbReference type="Proteomes" id="UP001144347"/>
    </source>
</evidence>
<dbReference type="RefSeq" id="WP_269427973.1">
    <property type="nucleotide sequence ID" value="NZ_JAPWGM010000004.1"/>
</dbReference>